<dbReference type="Proteomes" id="UP000326268">
    <property type="component" value="Unassembled WGS sequence"/>
</dbReference>
<sequence length="77" mass="8780">MFSLLLMLFFRLLLLTALIFIFNSKMLRSPTLVPFFFLSSHVFPNKPPVPSLSLSFFIFHPPRHDVKSGHGPSCPGF</sequence>
<proteinExistence type="predicted"/>
<accession>A0A5N6ZJP2</accession>
<gene>
    <name evidence="1" type="ORF">BDV27DRAFT_139096</name>
</gene>
<keyword evidence="2" id="KW-1185">Reference proteome</keyword>
<dbReference type="AlphaFoldDB" id="A0A5N6ZJP2"/>
<dbReference type="RefSeq" id="XP_031920669.1">
    <property type="nucleotide sequence ID" value="XM_032069374.1"/>
</dbReference>
<protein>
    <submittedName>
        <fullName evidence="1">Uncharacterized protein</fullName>
    </submittedName>
</protein>
<dbReference type="GeneID" id="43653820"/>
<organism evidence="1 2">
    <name type="scientific">Aspergillus caelatus</name>
    <dbReference type="NCBI Taxonomy" id="61420"/>
    <lineage>
        <taxon>Eukaryota</taxon>
        <taxon>Fungi</taxon>
        <taxon>Dikarya</taxon>
        <taxon>Ascomycota</taxon>
        <taxon>Pezizomycotina</taxon>
        <taxon>Eurotiomycetes</taxon>
        <taxon>Eurotiomycetidae</taxon>
        <taxon>Eurotiales</taxon>
        <taxon>Aspergillaceae</taxon>
        <taxon>Aspergillus</taxon>
        <taxon>Aspergillus subgen. Circumdati</taxon>
    </lineage>
</organism>
<reference evidence="1 2" key="1">
    <citation type="submission" date="2019-04" db="EMBL/GenBank/DDBJ databases">
        <title>Friends and foes A comparative genomics studyof 23 Aspergillus species from section Flavi.</title>
        <authorList>
            <consortium name="DOE Joint Genome Institute"/>
            <person name="Kjaerbolling I."/>
            <person name="Vesth T."/>
            <person name="Frisvad J.C."/>
            <person name="Nybo J.L."/>
            <person name="Theobald S."/>
            <person name="Kildgaard S."/>
            <person name="Isbrandt T."/>
            <person name="Kuo A."/>
            <person name="Sato A."/>
            <person name="Lyhne E.K."/>
            <person name="Kogle M.E."/>
            <person name="Wiebenga A."/>
            <person name="Kun R.S."/>
            <person name="Lubbers R.J."/>
            <person name="Makela M.R."/>
            <person name="Barry K."/>
            <person name="Chovatia M."/>
            <person name="Clum A."/>
            <person name="Daum C."/>
            <person name="Haridas S."/>
            <person name="He G."/>
            <person name="LaButti K."/>
            <person name="Lipzen A."/>
            <person name="Mondo S."/>
            <person name="Riley R."/>
            <person name="Salamov A."/>
            <person name="Simmons B.A."/>
            <person name="Magnuson J.K."/>
            <person name="Henrissat B."/>
            <person name="Mortensen U.H."/>
            <person name="Larsen T.O."/>
            <person name="Devries R.P."/>
            <person name="Grigoriev I.V."/>
            <person name="Machida M."/>
            <person name="Baker S.E."/>
            <person name="Andersen M.R."/>
        </authorList>
    </citation>
    <scope>NUCLEOTIDE SEQUENCE [LARGE SCALE GENOMIC DNA]</scope>
    <source>
        <strain evidence="1 2">CBS 763.97</strain>
    </source>
</reference>
<name>A0A5N6ZJP2_9EURO</name>
<evidence type="ECO:0000313" key="1">
    <source>
        <dbReference type="EMBL" id="KAE8357588.1"/>
    </source>
</evidence>
<evidence type="ECO:0000313" key="2">
    <source>
        <dbReference type="Proteomes" id="UP000326268"/>
    </source>
</evidence>
<dbReference type="EMBL" id="ML737993">
    <property type="protein sequence ID" value="KAE8357588.1"/>
    <property type="molecule type" value="Genomic_DNA"/>
</dbReference>